<evidence type="ECO:0000256" key="4">
    <source>
        <dbReference type="ARBA" id="ARBA00022692"/>
    </source>
</evidence>
<evidence type="ECO:0000313" key="10">
    <source>
        <dbReference type="Proteomes" id="UP000030661"/>
    </source>
</evidence>
<dbReference type="HOGENOM" id="CLU_016047_1_2_0"/>
<keyword evidence="10" id="KW-1185">Reference proteome</keyword>
<proteinExistence type="inferred from homology"/>
<dbReference type="PANTHER" id="PTHR32243:SF18">
    <property type="entry name" value="INNER MEMBRANE ABC TRANSPORTER PERMEASE PROTEIN YCJP"/>
    <property type="match status" value="1"/>
</dbReference>
<feature type="transmembrane region" description="Helical" evidence="7">
    <location>
        <begin position="123"/>
        <end position="145"/>
    </location>
</feature>
<dbReference type="EMBL" id="DF820471">
    <property type="protein sequence ID" value="GAK60106.1"/>
    <property type="molecule type" value="Genomic_DNA"/>
</dbReference>
<comment type="similarity">
    <text evidence="7">Belongs to the binding-protein-dependent transport system permease family.</text>
</comment>
<feature type="transmembrane region" description="Helical" evidence="7">
    <location>
        <begin position="90"/>
        <end position="111"/>
    </location>
</feature>
<dbReference type="eggNOG" id="COG0395">
    <property type="taxonomic scope" value="Bacteria"/>
</dbReference>
<evidence type="ECO:0000256" key="3">
    <source>
        <dbReference type="ARBA" id="ARBA00022475"/>
    </source>
</evidence>
<keyword evidence="2 7" id="KW-0813">Transport</keyword>
<dbReference type="CDD" id="cd06261">
    <property type="entry name" value="TM_PBP2"/>
    <property type="match status" value="1"/>
</dbReference>
<dbReference type="STRING" id="1499967.U27_07094"/>
<gene>
    <name evidence="9" type="ORF">U27_07094</name>
</gene>
<dbReference type="PANTHER" id="PTHR32243">
    <property type="entry name" value="MALTOSE TRANSPORT SYSTEM PERMEASE-RELATED"/>
    <property type="match status" value="1"/>
</dbReference>
<dbReference type="GO" id="GO:0005886">
    <property type="term" value="C:plasma membrane"/>
    <property type="evidence" value="ECO:0007669"/>
    <property type="project" value="UniProtKB-SubCell"/>
</dbReference>
<evidence type="ECO:0000256" key="1">
    <source>
        <dbReference type="ARBA" id="ARBA00004651"/>
    </source>
</evidence>
<dbReference type="InterPro" id="IPR035906">
    <property type="entry name" value="MetI-like_sf"/>
</dbReference>
<feature type="transmembrane region" description="Helical" evidence="7">
    <location>
        <begin position="20"/>
        <end position="41"/>
    </location>
</feature>
<dbReference type="PROSITE" id="PS50928">
    <property type="entry name" value="ABC_TM1"/>
    <property type="match status" value="1"/>
</dbReference>
<protein>
    <submittedName>
        <fullName evidence="9">Binding-protein-dependent transport systems inner membrane component</fullName>
    </submittedName>
</protein>
<evidence type="ECO:0000313" key="9">
    <source>
        <dbReference type="EMBL" id="GAK60106.1"/>
    </source>
</evidence>
<comment type="subcellular location">
    <subcellularLocation>
        <location evidence="1 7">Cell membrane</location>
        <topology evidence="1 7">Multi-pass membrane protein</topology>
    </subcellularLocation>
</comment>
<dbReference type="InterPro" id="IPR000515">
    <property type="entry name" value="MetI-like"/>
</dbReference>
<feature type="transmembrane region" description="Helical" evidence="7">
    <location>
        <begin position="157"/>
        <end position="177"/>
    </location>
</feature>
<evidence type="ECO:0000256" key="2">
    <source>
        <dbReference type="ARBA" id="ARBA00022448"/>
    </source>
</evidence>
<keyword evidence="3" id="KW-1003">Cell membrane</keyword>
<keyword evidence="4 7" id="KW-0812">Transmembrane</keyword>
<evidence type="ECO:0000256" key="6">
    <source>
        <dbReference type="ARBA" id="ARBA00023136"/>
    </source>
</evidence>
<reference evidence="9" key="1">
    <citation type="journal article" date="2015" name="PeerJ">
        <title>First genomic representation of candidate bacterial phylum KSB3 points to enhanced environmental sensing as a trigger of wastewater bulking.</title>
        <authorList>
            <person name="Sekiguchi Y."/>
            <person name="Ohashi A."/>
            <person name="Parks D.H."/>
            <person name="Yamauchi T."/>
            <person name="Tyson G.W."/>
            <person name="Hugenholtz P."/>
        </authorList>
    </citation>
    <scope>NUCLEOTIDE SEQUENCE [LARGE SCALE GENOMIC DNA]</scope>
</reference>
<evidence type="ECO:0000259" key="8">
    <source>
        <dbReference type="PROSITE" id="PS50928"/>
    </source>
</evidence>
<dbReference type="SUPFAM" id="SSF161098">
    <property type="entry name" value="MetI-like"/>
    <property type="match status" value="1"/>
</dbReference>
<keyword evidence="6 7" id="KW-0472">Membrane</keyword>
<evidence type="ECO:0000256" key="7">
    <source>
        <dbReference type="RuleBase" id="RU363032"/>
    </source>
</evidence>
<keyword evidence="5 7" id="KW-1133">Transmembrane helix</keyword>
<name>A0A081C6A1_VECG1</name>
<organism evidence="9">
    <name type="scientific">Vecturithrix granuli</name>
    <dbReference type="NCBI Taxonomy" id="1499967"/>
    <lineage>
        <taxon>Bacteria</taxon>
        <taxon>Candidatus Moduliflexota</taxon>
        <taxon>Candidatus Vecturitrichia</taxon>
        <taxon>Candidatus Vecturitrichales</taxon>
        <taxon>Candidatus Vecturitrichaceae</taxon>
        <taxon>Candidatus Vecturithrix</taxon>
    </lineage>
</organism>
<accession>A0A081C6A1</accession>
<feature type="domain" description="ABC transmembrane type-1" evidence="8">
    <location>
        <begin position="86"/>
        <end position="276"/>
    </location>
</feature>
<dbReference type="GO" id="GO:0055085">
    <property type="term" value="P:transmembrane transport"/>
    <property type="evidence" value="ECO:0007669"/>
    <property type="project" value="InterPro"/>
</dbReference>
<dbReference type="Pfam" id="PF00528">
    <property type="entry name" value="BPD_transp_1"/>
    <property type="match status" value="1"/>
</dbReference>
<dbReference type="AlphaFoldDB" id="A0A081C6A1"/>
<sequence length="291" mass="32683">MATTESQTQRTFFQKLIINLLLLACFVFLLFPVFWVATMAFKTHEDILTWPPKFFFEPTLENFRNITTAVRKARVGAVSSDFLKGFGNSLVVTISALAISLVTGIPAAYALGRFRFKGKDDIAFTFLSFRFAPELLVIIPIYLIFQQIGLYDTYIGLIWVYQLITMPMVVWILMSYFEDISVELEQASMVDGFPPFRTFLRVILPLAKPGIAASSLLAFIYAWNNFIFALILGSAKVQPVTVSALKFITAEKLRYGDIAAACILAAIPIFILSVYAQRYMVRGLSLGAVKK</sequence>
<dbReference type="Proteomes" id="UP000030661">
    <property type="component" value="Unassembled WGS sequence"/>
</dbReference>
<evidence type="ECO:0000256" key="5">
    <source>
        <dbReference type="ARBA" id="ARBA00022989"/>
    </source>
</evidence>
<dbReference type="InterPro" id="IPR050901">
    <property type="entry name" value="BP-dep_ABC_trans_perm"/>
</dbReference>
<feature type="transmembrane region" description="Helical" evidence="7">
    <location>
        <begin position="255"/>
        <end position="276"/>
    </location>
</feature>
<dbReference type="Gene3D" id="1.10.3720.10">
    <property type="entry name" value="MetI-like"/>
    <property type="match status" value="1"/>
</dbReference>